<dbReference type="RefSeq" id="WP_272084667.1">
    <property type="nucleotide sequence ID" value="NZ_JAQNDL010000001.1"/>
</dbReference>
<organism evidence="3 4">
    <name type="scientific">Nannocystis bainbridge</name>
    <dbReference type="NCBI Taxonomy" id="2995303"/>
    <lineage>
        <taxon>Bacteria</taxon>
        <taxon>Pseudomonadati</taxon>
        <taxon>Myxococcota</taxon>
        <taxon>Polyangia</taxon>
        <taxon>Nannocystales</taxon>
        <taxon>Nannocystaceae</taxon>
        <taxon>Nannocystis</taxon>
    </lineage>
</organism>
<keyword evidence="4" id="KW-1185">Reference proteome</keyword>
<comment type="similarity">
    <text evidence="1">Belongs to the YciI family.</text>
</comment>
<dbReference type="Proteomes" id="UP001221686">
    <property type="component" value="Unassembled WGS sequence"/>
</dbReference>
<dbReference type="Pfam" id="PF03795">
    <property type="entry name" value="YCII"/>
    <property type="match status" value="1"/>
</dbReference>
<reference evidence="3 4" key="1">
    <citation type="submission" date="2022-11" db="EMBL/GenBank/DDBJ databases">
        <title>Minimal conservation of predation-associated metabolite biosynthetic gene clusters underscores biosynthetic potential of Myxococcota including descriptions for ten novel species: Archangium lansinium sp. nov., Myxococcus landrumus sp. nov., Nannocystis bai.</title>
        <authorList>
            <person name="Ahearne A."/>
            <person name="Stevens C."/>
            <person name="Dowd S."/>
        </authorList>
    </citation>
    <scope>NUCLEOTIDE SEQUENCE [LARGE SCALE GENOMIC DNA]</scope>
    <source>
        <strain evidence="3 4">BB15-2</strain>
    </source>
</reference>
<evidence type="ECO:0000259" key="2">
    <source>
        <dbReference type="Pfam" id="PF03795"/>
    </source>
</evidence>
<dbReference type="InterPro" id="IPR005545">
    <property type="entry name" value="YCII"/>
</dbReference>
<dbReference type="EMBL" id="JAQNDL010000001">
    <property type="protein sequence ID" value="MDC0716220.1"/>
    <property type="molecule type" value="Genomic_DNA"/>
</dbReference>
<name>A0ABT5DRH0_9BACT</name>
<dbReference type="InterPro" id="IPR011008">
    <property type="entry name" value="Dimeric_a/b-barrel"/>
</dbReference>
<evidence type="ECO:0000313" key="3">
    <source>
        <dbReference type="EMBL" id="MDC0716220.1"/>
    </source>
</evidence>
<dbReference type="SUPFAM" id="SSF54909">
    <property type="entry name" value="Dimeric alpha+beta barrel"/>
    <property type="match status" value="2"/>
</dbReference>
<dbReference type="Gene3D" id="3.30.70.1060">
    <property type="entry name" value="Dimeric alpha+beta barrel"/>
    <property type="match status" value="2"/>
</dbReference>
<proteinExistence type="inferred from homology"/>
<sequence length="245" mass="27010">MRFMIMHKNDPQTEAGHPPPMDLVTRMGEFVGEHAKAGRLVDGAGLGASKTRTRLVFCDGRCTVKHGPYRGENELPAAMLLLKVRTREEAIGWAERYGKILGDGELELGKLNEPWDIGLMPAPEDPPLQMLLIEKADQATEAGGRSSKQKAGLTRLKTEMIKAGVLVRSLRLHPSAEARRMVFTDNHLRTLDGPFAESKELIGGFAVLELSGMEEAVELCRRYAEILGGTLELDLRLVDPNDPTM</sequence>
<evidence type="ECO:0000256" key="1">
    <source>
        <dbReference type="ARBA" id="ARBA00007689"/>
    </source>
</evidence>
<protein>
    <submittedName>
        <fullName evidence="3">YciI family protein</fullName>
    </submittedName>
</protein>
<comment type="caution">
    <text evidence="3">The sequence shown here is derived from an EMBL/GenBank/DDBJ whole genome shotgun (WGS) entry which is preliminary data.</text>
</comment>
<accession>A0ABT5DRH0</accession>
<evidence type="ECO:0000313" key="4">
    <source>
        <dbReference type="Proteomes" id="UP001221686"/>
    </source>
</evidence>
<gene>
    <name evidence="3" type="ORF">POL25_04915</name>
</gene>
<feature type="domain" description="YCII-related" evidence="2">
    <location>
        <begin position="160"/>
        <end position="223"/>
    </location>
</feature>
<dbReference type="PANTHER" id="PTHR35174">
    <property type="entry name" value="BLL7171 PROTEIN-RELATED"/>
    <property type="match status" value="1"/>
</dbReference>